<evidence type="ECO:0000256" key="3">
    <source>
        <dbReference type="ARBA" id="ARBA00022692"/>
    </source>
</evidence>
<dbReference type="GO" id="GO:0005886">
    <property type="term" value="C:plasma membrane"/>
    <property type="evidence" value="ECO:0007669"/>
    <property type="project" value="UniProtKB-SubCell"/>
</dbReference>
<comment type="similarity">
    <text evidence="8">Belongs to the MntP (TC 9.B.29) family.</text>
</comment>
<keyword evidence="1 8" id="KW-0813">Transport</keyword>
<sequence length="193" mass="20727">MGFVELLLVGVGLSMDAFAVSVCKGLCMKRLNMRQALVIALFFGGFQALMPLIGWALGTQFEQFITPVDHWVAFGLLLIIGAKMLWDSFHGDDDEQLSCAVDGRLDLRELTMMAVATSIDALAVGITFAFLRVDIVASVVVIGVTTFALSLVGVAVGHRFGARYEKPATVVGGVVLILIGLKILLEHLGILTF</sequence>
<dbReference type="OrthoDB" id="9811590at2"/>
<reference evidence="10" key="1">
    <citation type="submission" date="2018-05" db="EMBL/GenBank/DDBJ databases">
        <title>Genome Sequencing of selected type strains of the family Eggerthellaceae.</title>
        <authorList>
            <person name="Danylec N."/>
            <person name="Stoll D.A."/>
            <person name="Doetsch A."/>
            <person name="Huch M."/>
        </authorList>
    </citation>
    <scope>NUCLEOTIDE SEQUENCE [LARGE SCALE GENOMIC DNA]</scope>
    <source>
        <strain evidence="10">DSM 16106</strain>
    </source>
</reference>
<keyword evidence="5 8" id="KW-0406">Ion transport</keyword>
<evidence type="ECO:0000256" key="5">
    <source>
        <dbReference type="ARBA" id="ARBA00023065"/>
    </source>
</evidence>
<comment type="function">
    <text evidence="8">Probably functions as a manganese efflux pump.</text>
</comment>
<dbReference type="GO" id="GO:0005384">
    <property type="term" value="F:manganese ion transmembrane transporter activity"/>
    <property type="evidence" value="ECO:0007669"/>
    <property type="project" value="UniProtKB-UniRule"/>
</dbReference>
<evidence type="ECO:0000313" key="10">
    <source>
        <dbReference type="Proteomes" id="UP000278632"/>
    </source>
</evidence>
<gene>
    <name evidence="8" type="primary">mntP</name>
    <name evidence="9" type="ORF">DMP08_08565</name>
</gene>
<feature type="transmembrane region" description="Helical" evidence="8">
    <location>
        <begin position="168"/>
        <end position="185"/>
    </location>
</feature>
<organism evidence="9 10">
    <name type="scientific">Paraeggerthella hongkongensis</name>
    <dbReference type="NCBI Taxonomy" id="230658"/>
    <lineage>
        <taxon>Bacteria</taxon>
        <taxon>Bacillati</taxon>
        <taxon>Actinomycetota</taxon>
        <taxon>Coriobacteriia</taxon>
        <taxon>Eggerthellales</taxon>
        <taxon>Eggerthellaceae</taxon>
        <taxon>Paraeggerthella</taxon>
    </lineage>
</organism>
<keyword evidence="3 8" id="KW-0812">Transmembrane</keyword>
<keyword evidence="10" id="KW-1185">Reference proteome</keyword>
<evidence type="ECO:0000256" key="7">
    <source>
        <dbReference type="ARBA" id="ARBA00023211"/>
    </source>
</evidence>
<dbReference type="PANTHER" id="PTHR35529">
    <property type="entry name" value="MANGANESE EFFLUX PUMP MNTP-RELATED"/>
    <property type="match status" value="1"/>
</dbReference>
<comment type="caution">
    <text evidence="9">The sequence shown here is derived from an EMBL/GenBank/DDBJ whole genome shotgun (WGS) entry which is preliminary data.</text>
</comment>
<feature type="transmembrane region" description="Helical" evidence="8">
    <location>
        <begin position="36"/>
        <end position="58"/>
    </location>
</feature>
<dbReference type="HAMAP" id="MF_01521">
    <property type="entry name" value="MntP_pump"/>
    <property type="match status" value="1"/>
</dbReference>
<dbReference type="PANTHER" id="PTHR35529:SF1">
    <property type="entry name" value="MANGANESE EFFLUX PUMP MNTP-RELATED"/>
    <property type="match status" value="1"/>
</dbReference>
<feature type="transmembrane region" description="Helical" evidence="8">
    <location>
        <begin position="70"/>
        <end position="89"/>
    </location>
</feature>
<feature type="transmembrane region" description="Helical" evidence="8">
    <location>
        <begin position="110"/>
        <end position="129"/>
    </location>
</feature>
<name>A0A3N0B6T7_9ACTN</name>
<feature type="transmembrane region" description="Helical" evidence="8">
    <location>
        <begin position="6"/>
        <end position="27"/>
    </location>
</feature>
<dbReference type="RefSeq" id="WP_123192501.1">
    <property type="nucleotide sequence ID" value="NZ_QICD01000017.1"/>
</dbReference>
<evidence type="ECO:0000256" key="8">
    <source>
        <dbReference type="HAMAP-Rule" id="MF_01521"/>
    </source>
</evidence>
<dbReference type="InterPro" id="IPR003810">
    <property type="entry name" value="Mntp/YtaF"/>
</dbReference>
<dbReference type="Pfam" id="PF02659">
    <property type="entry name" value="Mntp"/>
    <property type="match status" value="1"/>
</dbReference>
<dbReference type="InterPro" id="IPR022929">
    <property type="entry name" value="Put_MntP"/>
</dbReference>
<feature type="transmembrane region" description="Helical" evidence="8">
    <location>
        <begin position="135"/>
        <end position="156"/>
    </location>
</feature>
<comment type="subcellular location">
    <subcellularLocation>
        <location evidence="8">Cell membrane</location>
        <topology evidence="8">Multi-pass membrane protein</topology>
    </subcellularLocation>
</comment>
<keyword evidence="2 8" id="KW-1003">Cell membrane</keyword>
<dbReference type="Proteomes" id="UP000278632">
    <property type="component" value="Unassembled WGS sequence"/>
</dbReference>
<proteinExistence type="inferred from homology"/>
<keyword evidence="6 8" id="KW-0472">Membrane</keyword>
<evidence type="ECO:0000256" key="4">
    <source>
        <dbReference type="ARBA" id="ARBA00022989"/>
    </source>
</evidence>
<protein>
    <recommendedName>
        <fullName evidence="8">Putative manganese efflux pump MntP</fullName>
    </recommendedName>
</protein>
<evidence type="ECO:0000256" key="1">
    <source>
        <dbReference type="ARBA" id="ARBA00022448"/>
    </source>
</evidence>
<keyword evidence="4 8" id="KW-1133">Transmembrane helix</keyword>
<dbReference type="AlphaFoldDB" id="A0A3N0B6T7"/>
<dbReference type="EMBL" id="QICD01000017">
    <property type="protein sequence ID" value="RNL42544.1"/>
    <property type="molecule type" value="Genomic_DNA"/>
</dbReference>
<accession>A0A3N0B6T7</accession>
<keyword evidence="7 8" id="KW-0464">Manganese</keyword>
<evidence type="ECO:0000313" key="9">
    <source>
        <dbReference type="EMBL" id="RNL42544.1"/>
    </source>
</evidence>
<evidence type="ECO:0000256" key="2">
    <source>
        <dbReference type="ARBA" id="ARBA00022475"/>
    </source>
</evidence>
<evidence type="ECO:0000256" key="6">
    <source>
        <dbReference type="ARBA" id="ARBA00023136"/>
    </source>
</evidence>